<dbReference type="EMBL" id="FXYE01000002">
    <property type="protein sequence ID" value="SMX43445.1"/>
    <property type="molecule type" value="Genomic_DNA"/>
</dbReference>
<keyword evidence="3" id="KW-1185">Reference proteome</keyword>
<proteinExistence type="predicted"/>
<organism evidence="2 3">
    <name type="scientific">Actibacterium lipolyticum</name>
    <dbReference type="NCBI Taxonomy" id="1524263"/>
    <lineage>
        <taxon>Bacteria</taxon>
        <taxon>Pseudomonadati</taxon>
        <taxon>Pseudomonadota</taxon>
        <taxon>Alphaproteobacteria</taxon>
        <taxon>Rhodobacterales</taxon>
        <taxon>Roseobacteraceae</taxon>
        <taxon>Actibacterium</taxon>
    </lineage>
</organism>
<dbReference type="AlphaFoldDB" id="A0A238KKW4"/>
<dbReference type="Proteomes" id="UP000202922">
    <property type="component" value="Unassembled WGS sequence"/>
</dbReference>
<dbReference type="RefSeq" id="WP_093967471.1">
    <property type="nucleotide sequence ID" value="NZ_FXYE01000002.1"/>
</dbReference>
<feature type="signal peptide" evidence="1">
    <location>
        <begin position="1"/>
        <end position="18"/>
    </location>
</feature>
<evidence type="ECO:0000256" key="1">
    <source>
        <dbReference type="SAM" id="SignalP"/>
    </source>
</evidence>
<evidence type="ECO:0000313" key="3">
    <source>
        <dbReference type="Proteomes" id="UP000202922"/>
    </source>
</evidence>
<keyword evidence="1" id="KW-0732">Signal</keyword>
<protein>
    <submittedName>
        <fullName evidence="2">Uncharacterized protein</fullName>
    </submittedName>
</protein>
<evidence type="ECO:0000313" key="2">
    <source>
        <dbReference type="EMBL" id="SMX43445.1"/>
    </source>
</evidence>
<accession>A0A238KKW4</accession>
<sequence length="230" mass="24722">MLRAALIVWAALSAPAIAQQIAPADYATLKRELDGIISFETLPQRPEPGMTFDHNVYFKGAWLGERFQGQVLSFSPQGHDKLSNRDAETPLRLLPGQANQNQSVAFHNGFASNALFPLGQDGIGKITGRGEGALAILFDHDQAAMGLRVHTHYATPLGNAPVLGRLQIAFFTRAGVLIDAQDHNLSSGITELGWRRARNIPDIAGVVVTNTDPGGVAIDDIIFQLTPPLG</sequence>
<reference evidence="3" key="1">
    <citation type="submission" date="2017-05" db="EMBL/GenBank/DDBJ databases">
        <authorList>
            <person name="Rodrigo-Torres L."/>
            <person name="Arahal R. D."/>
            <person name="Lucena T."/>
        </authorList>
    </citation>
    <scope>NUCLEOTIDE SEQUENCE [LARGE SCALE GENOMIC DNA]</scope>
    <source>
        <strain evidence="3">CECT 8621</strain>
    </source>
</reference>
<gene>
    <name evidence="2" type="ORF">COL8621_02303</name>
</gene>
<feature type="chain" id="PRO_5013212207" evidence="1">
    <location>
        <begin position="19"/>
        <end position="230"/>
    </location>
</feature>
<name>A0A238KKW4_9RHOB</name>
<dbReference type="OrthoDB" id="7838899at2"/>